<dbReference type="EMBL" id="MFYX01000007">
    <property type="protein sequence ID" value="OGK07443.1"/>
    <property type="molecule type" value="Genomic_DNA"/>
</dbReference>
<evidence type="ECO:0000313" key="9">
    <source>
        <dbReference type="Proteomes" id="UP000179243"/>
    </source>
</evidence>
<dbReference type="Proteomes" id="UP000179243">
    <property type="component" value="Unassembled WGS sequence"/>
</dbReference>
<organism evidence="8 9">
    <name type="scientific">Candidatus Raymondbacteria bacterium RIFOXYD12_FULL_49_13</name>
    <dbReference type="NCBI Taxonomy" id="1817890"/>
    <lineage>
        <taxon>Bacteria</taxon>
        <taxon>Raymondiibacteriota</taxon>
    </lineage>
</organism>
<keyword evidence="3" id="KW-0472">Membrane</keyword>
<gene>
    <name evidence="8" type="ORF">A2519_11130</name>
</gene>
<evidence type="ECO:0000256" key="6">
    <source>
        <dbReference type="SAM" id="SignalP"/>
    </source>
</evidence>
<dbReference type="InterPro" id="IPR050810">
    <property type="entry name" value="Bact_Secretion_Sys_Channel"/>
</dbReference>
<evidence type="ECO:0000256" key="3">
    <source>
        <dbReference type="ARBA" id="ARBA00023136"/>
    </source>
</evidence>
<sequence length="650" mass="72043">MKIILVILITAFVAWPQASAKRPVARDSVQQGVSAMPVTGPAQLQADSLPVPDSLIIESLDFKDADIRDVLRGLGVQYGINIWMSPEVKGRIPIHFSNIKLRDAISFIINKYGFEYRVRRGIVEVYQPEAVVAAAQLNITVKDSLMSIDVKDAEVEDVVRKIAGLSRLNIIIDKNSKGQVTGILQDIETKKGLKVLMESNGFEVTEANNVIYVSKQAWDPSGKAQKPSRTTLSIIVKDSLVSIEVTNVSIATIINEIASQSRLNLVVYVECQGTISAKFSNIYIDDALQYILRNTQYTFWKSKGIYFVGQNTMQDMENKELIRLNNLKADEVVELLPKTVAAKATLKVIKEHNAIMVIGPYDIITAAKDYIALIDQPVPQILIEAMVVDFSISKMRELGVSLFLGDSSTGKRGQTYFPVLNRDVGKQGVDKGVNKLLDAFGVKEVVSLPKNFIAQIKALENEGVADIVSTPQIATLNGNTASITISKTFYYRIESTNIITGTGNIGQTKTSEVKSIDTKISLSVTPWVTASREVTVEIKPVFQIPGTQPDVYTPPNVDTRELTSTIRLKDGETYILGGLIQNVQSDNIKKVPFLGDIPLLGRLFRTKSTSLQKSQLMIFLTPHVYFGDEGSVDKDKYMNDMNKMKKKWWE</sequence>
<accession>A0A1F7FLE2</accession>
<dbReference type="Gene3D" id="3.30.1370.130">
    <property type="match status" value="3"/>
</dbReference>
<keyword evidence="2" id="KW-0813">Transport</keyword>
<dbReference type="GO" id="GO:0015627">
    <property type="term" value="C:type II protein secretion system complex"/>
    <property type="evidence" value="ECO:0007669"/>
    <property type="project" value="TreeGrafter"/>
</dbReference>
<keyword evidence="4" id="KW-0998">Cell outer membrane</keyword>
<dbReference type="GO" id="GO:0009306">
    <property type="term" value="P:protein secretion"/>
    <property type="evidence" value="ECO:0007669"/>
    <property type="project" value="InterPro"/>
</dbReference>
<feature type="chain" id="PRO_5009528841" description="Secretin/TonB short N-terminal domain-containing protein" evidence="6">
    <location>
        <begin position="21"/>
        <end position="650"/>
    </location>
</feature>
<dbReference type="AlphaFoldDB" id="A0A1F7FLE2"/>
<dbReference type="Gene3D" id="3.30.1370.120">
    <property type="match status" value="1"/>
</dbReference>
<comment type="subcellular location">
    <subcellularLocation>
        <location evidence="1">Membrane</location>
    </subcellularLocation>
</comment>
<evidence type="ECO:0000313" key="8">
    <source>
        <dbReference type="EMBL" id="OGK07443.1"/>
    </source>
</evidence>
<evidence type="ECO:0000256" key="4">
    <source>
        <dbReference type="ARBA" id="ARBA00023237"/>
    </source>
</evidence>
<dbReference type="SMART" id="SM00965">
    <property type="entry name" value="STN"/>
    <property type="match status" value="3"/>
</dbReference>
<dbReference type="InterPro" id="IPR011662">
    <property type="entry name" value="Secretin/TonB_short_N"/>
</dbReference>
<feature type="domain" description="Secretin/TonB short N-terminal" evidence="7">
    <location>
        <begin position="80"/>
        <end position="128"/>
    </location>
</feature>
<protein>
    <recommendedName>
        <fullName evidence="7">Secretin/TonB short N-terminal domain-containing protein</fullName>
    </recommendedName>
</protein>
<evidence type="ECO:0000256" key="2">
    <source>
        <dbReference type="ARBA" id="ARBA00022448"/>
    </source>
</evidence>
<comment type="similarity">
    <text evidence="5">Belongs to the bacterial secretin family.</text>
</comment>
<dbReference type="Pfam" id="PF00263">
    <property type="entry name" value="Secretin"/>
    <property type="match status" value="1"/>
</dbReference>
<reference evidence="8 9" key="1">
    <citation type="journal article" date="2016" name="Nat. Commun.">
        <title>Thousands of microbial genomes shed light on interconnected biogeochemical processes in an aquifer system.</title>
        <authorList>
            <person name="Anantharaman K."/>
            <person name="Brown C.T."/>
            <person name="Hug L.A."/>
            <person name="Sharon I."/>
            <person name="Castelle C.J."/>
            <person name="Probst A.J."/>
            <person name="Thomas B.C."/>
            <person name="Singh A."/>
            <person name="Wilkins M.J."/>
            <person name="Karaoz U."/>
            <person name="Brodie E.L."/>
            <person name="Williams K.H."/>
            <person name="Hubbard S.S."/>
            <person name="Banfield J.F."/>
        </authorList>
    </citation>
    <scope>NUCLEOTIDE SEQUENCE [LARGE SCALE GENOMIC DNA]</scope>
</reference>
<name>A0A1F7FLE2_UNCRA</name>
<feature type="domain" description="Secretin/TonB short N-terminal" evidence="7">
    <location>
        <begin position="263"/>
        <end position="311"/>
    </location>
</feature>
<dbReference type="PANTHER" id="PTHR30332">
    <property type="entry name" value="PROBABLE GENERAL SECRETION PATHWAY PROTEIN D"/>
    <property type="match status" value="1"/>
</dbReference>
<dbReference type="InterPro" id="IPR001775">
    <property type="entry name" value="GspD/PilQ"/>
</dbReference>
<comment type="caution">
    <text evidence="8">The sequence shown here is derived from an EMBL/GenBank/DDBJ whole genome shotgun (WGS) entry which is preliminary data.</text>
</comment>
<proteinExistence type="inferred from homology"/>
<dbReference type="InterPro" id="IPR038591">
    <property type="entry name" value="NolW-like_sf"/>
</dbReference>
<dbReference type="PRINTS" id="PR00811">
    <property type="entry name" value="BCTERIALGSPD"/>
</dbReference>
<feature type="domain" description="Secretin/TonB short N-terminal" evidence="7">
    <location>
        <begin position="168"/>
        <end position="216"/>
    </location>
</feature>
<evidence type="ECO:0000259" key="7">
    <source>
        <dbReference type="SMART" id="SM00965"/>
    </source>
</evidence>
<dbReference type="GO" id="GO:0019867">
    <property type="term" value="C:outer membrane"/>
    <property type="evidence" value="ECO:0007669"/>
    <property type="project" value="InterPro"/>
</dbReference>
<evidence type="ECO:0000256" key="1">
    <source>
        <dbReference type="ARBA" id="ARBA00004370"/>
    </source>
</evidence>
<feature type="signal peptide" evidence="6">
    <location>
        <begin position="1"/>
        <end position="20"/>
    </location>
</feature>
<keyword evidence="6" id="KW-0732">Signal</keyword>
<evidence type="ECO:0000256" key="5">
    <source>
        <dbReference type="RuleBase" id="RU004003"/>
    </source>
</evidence>
<dbReference type="PANTHER" id="PTHR30332:SF17">
    <property type="entry name" value="TYPE IV PILIATION SYSTEM PROTEIN DR_0774-RELATED"/>
    <property type="match status" value="1"/>
</dbReference>
<dbReference type="InterPro" id="IPR004846">
    <property type="entry name" value="T2SS/T3SS_dom"/>
</dbReference>